<protein>
    <recommendedName>
        <fullName evidence="5">Fimbrial protein</fullName>
    </recommendedName>
</protein>
<evidence type="ECO:0000313" key="4">
    <source>
        <dbReference type="EMBL" id="EBS4098586.1"/>
    </source>
</evidence>
<comment type="similarity">
    <text evidence="2">Belongs to the fimbrial K88 protein family.</text>
</comment>
<dbReference type="EMBL" id="AAGVJY010000057">
    <property type="protein sequence ID" value="EBS4098586.1"/>
    <property type="molecule type" value="Genomic_DNA"/>
</dbReference>
<feature type="chain" id="PRO_5024863127" description="Fimbrial protein" evidence="3">
    <location>
        <begin position="23"/>
        <end position="260"/>
    </location>
</feature>
<dbReference type="Pfam" id="PF02432">
    <property type="entry name" value="Fimbrial_K88"/>
    <property type="match status" value="1"/>
</dbReference>
<evidence type="ECO:0000256" key="2">
    <source>
        <dbReference type="ARBA" id="ARBA00049989"/>
    </source>
</evidence>
<feature type="signal peptide" evidence="3">
    <location>
        <begin position="1"/>
        <end position="22"/>
    </location>
</feature>
<dbReference type="Proteomes" id="UP000839659">
    <property type="component" value="Unassembled WGS sequence"/>
</dbReference>
<evidence type="ECO:0000256" key="3">
    <source>
        <dbReference type="SAM" id="SignalP"/>
    </source>
</evidence>
<organism evidence="4">
    <name type="scientific">Salmonella enterica subsp. enterica serovar Bareilly</name>
    <dbReference type="NCBI Taxonomy" id="58096"/>
    <lineage>
        <taxon>Bacteria</taxon>
        <taxon>Pseudomonadati</taxon>
        <taxon>Pseudomonadota</taxon>
        <taxon>Gammaproteobacteria</taxon>
        <taxon>Enterobacterales</taxon>
        <taxon>Enterobacteriaceae</taxon>
        <taxon>Salmonella</taxon>
    </lineage>
</organism>
<reference evidence="4" key="1">
    <citation type="submission" date="2018-06" db="EMBL/GenBank/DDBJ databases">
        <authorList>
            <person name="Ashton P.M."/>
            <person name="Dallman T."/>
            <person name="Nair S."/>
            <person name="De Pinna E."/>
            <person name="Peters T."/>
            <person name="Grant K."/>
        </authorList>
    </citation>
    <scope>NUCLEOTIDE SEQUENCE [LARGE SCALE GENOMIC DNA]</scope>
    <source>
        <strain evidence="4">374035</strain>
    </source>
</reference>
<dbReference type="InterPro" id="IPR003467">
    <property type="entry name" value="Fimbrial_K88_FaeH"/>
</dbReference>
<dbReference type="AlphaFoldDB" id="A0A5U9SX22"/>
<dbReference type="GO" id="GO:0007155">
    <property type="term" value="P:cell adhesion"/>
    <property type="evidence" value="ECO:0007669"/>
    <property type="project" value="InterPro"/>
</dbReference>
<name>A0A5U9SX22_SALET</name>
<evidence type="ECO:0000256" key="1">
    <source>
        <dbReference type="ARBA" id="ARBA00022729"/>
    </source>
</evidence>
<dbReference type="GO" id="GO:0009289">
    <property type="term" value="C:pilus"/>
    <property type="evidence" value="ECO:0007669"/>
    <property type="project" value="InterPro"/>
</dbReference>
<gene>
    <name evidence="4" type="ORF">DPS53_25620</name>
</gene>
<proteinExistence type="inferred from homology"/>
<sequence length="260" mass="27292">MKKTLIALAVAASAVVSGSAMAWTANGTGGNVELGGTLTPVEKVTPWEVSVGAAVNGLDAQIQKGSSSISVIHANPIPLLGIRNNSASGFKGQPGIDPQINFHGAIDTAQFFQDGKGRVYLNATAHDDNGSKIGTMKTVLRVAAQANNSTDSNVMLYASSAASGFFGGLPRTADGVFNSADAYAYATSLFPGISDTWSNNGTRYTNRTGEFEFSNENHIYYAYYAAGIPNDENLIINLDTPAANDAIKWKVSLPITVSYQ</sequence>
<accession>A0A5U9SX22</accession>
<keyword evidence="1 3" id="KW-0732">Signal</keyword>
<evidence type="ECO:0008006" key="5">
    <source>
        <dbReference type="Google" id="ProtNLM"/>
    </source>
</evidence>
<comment type="caution">
    <text evidence="4">The sequence shown here is derived from an EMBL/GenBank/DDBJ whole genome shotgun (WGS) entry which is preliminary data.</text>
</comment>